<organism evidence="8 9">
    <name type="scientific">Rhodotorula taiwanensis</name>
    <dbReference type="NCBI Taxonomy" id="741276"/>
    <lineage>
        <taxon>Eukaryota</taxon>
        <taxon>Fungi</taxon>
        <taxon>Dikarya</taxon>
        <taxon>Basidiomycota</taxon>
        <taxon>Pucciniomycotina</taxon>
        <taxon>Microbotryomycetes</taxon>
        <taxon>Sporidiobolales</taxon>
        <taxon>Sporidiobolaceae</taxon>
        <taxon>Rhodotorula</taxon>
    </lineage>
</organism>
<keyword evidence="4" id="KW-0963">Cytoplasm</keyword>
<dbReference type="EMBL" id="PJQD01000035">
    <property type="protein sequence ID" value="POY73786.1"/>
    <property type="molecule type" value="Genomic_DNA"/>
</dbReference>
<comment type="subcellular location">
    <subcellularLocation>
        <location evidence="2">Cytoplasm</location>
    </subcellularLocation>
    <subcellularLocation>
        <location evidence="1">Nucleus</location>
    </subcellularLocation>
</comment>
<evidence type="ECO:0000256" key="4">
    <source>
        <dbReference type="ARBA" id="ARBA00022490"/>
    </source>
</evidence>
<dbReference type="GO" id="GO:0005737">
    <property type="term" value="C:cytoplasm"/>
    <property type="evidence" value="ECO:0007669"/>
    <property type="project" value="UniProtKB-SubCell"/>
</dbReference>
<dbReference type="STRING" id="741276.A0A2S5BAI4"/>
<accession>A0A2S5BAI4</accession>
<evidence type="ECO:0000256" key="6">
    <source>
        <dbReference type="SAM" id="MobiDB-lite"/>
    </source>
</evidence>
<dbReference type="InterPro" id="IPR007052">
    <property type="entry name" value="CS_dom"/>
</dbReference>
<evidence type="ECO:0000313" key="8">
    <source>
        <dbReference type="EMBL" id="POY73786.1"/>
    </source>
</evidence>
<dbReference type="PROSITE" id="PS51203">
    <property type="entry name" value="CS"/>
    <property type="match status" value="1"/>
</dbReference>
<dbReference type="InterPro" id="IPR037895">
    <property type="entry name" value="NUDCD1"/>
</dbReference>
<feature type="region of interest" description="Disordered" evidence="6">
    <location>
        <begin position="490"/>
        <end position="525"/>
    </location>
</feature>
<keyword evidence="9" id="KW-1185">Reference proteome</keyword>
<feature type="region of interest" description="Disordered" evidence="6">
    <location>
        <begin position="437"/>
        <end position="470"/>
    </location>
</feature>
<feature type="compositionally biased region" description="Basic and acidic residues" evidence="6">
    <location>
        <begin position="440"/>
        <end position="450"/>
    </location>
</feature>
<dbReference type="Pfam" id="PF04969">
    <property type="entry name" value="CS"/>
    <property type="match status" value="1"/>
</dbReference>
<evidence type="ECO:0000259" key="7">
    <source>
        <dbReference type="PROSITE" id="PS51203"/>
    </source>
</evidence>
<gene>
    <name evidence="8" type="ORF">BMF94_3326</name>
</gene>
<dbReference type="GO" id="GO:0005634">
    <property type="term" value="C:nucleus"/>
    <property type="evidence" value="ECO:0007669"/>
    <property type="project" value="UniProtKB-SubCell"/>
</dbReference>
<feature type="compositionally biased region" description="Polar residues" evidence="6">
    <location>
        <begin position="306"/>
        <end position="321"/>
    </location>
</feature>
<evidence type="ECO:0000256" key="3">
    <source>
        <dbReference type="ARBA" id="ARBA00018915"/>
    </source>
</evidence>
<evidence type="ECO:0000256" key="2">
    <source>
        <dbReference type="ARBA" id="ARBA00004496"/>
    </source>
</evidence>
<evidence type="ECO:0000256" key="5">
    <source>
        <dbReference type="ARBA" id="ARBA00023242"/>
    </source>
</evidence>
<dbReference type="CDD" id="cd06467">
    <property type="entry name" value="p23_NUDC_like"/>
    <property type="match status" value="1"/>
</dbReference>
<dbReference type="InterPro" id="IPR008978">
    <property type="entry name" value="HSP20-like_chaperone"/>
</dbReference>
<dbReference type="PANTHER" id="PTHR21664">
    <property type="entry name" value="CHRONIC MYELOGENOUS LEUKEMIA TUMOR ANTIGEN 66"/>
    <property type="match status" value="1"/>
</dbReference>
<dbReference type="SUPFAM" id="SSF49764">
    <property type="entry name" value="HSP20-like chaperones"/>
    <property type="match status" value="1"/>
</dbReference>
<comment type="caution">
    <text evidence="8">The sequence shown here is derived from an EMBL/GenBank/DDBJ whole genome shotgun (WGS) entry which is preliminary data.</text>
</comment>
<protein>
    <recommendedName>
        <fullName evidence="3">NudC domain-containing protein 1</fullName>
    </recommendedName>
</protein>
<dbReference type="OrthoDB" id="428655at2759"/>
<reference evidence="8 9" key="1">
    <citation type="journal article" date="2018" name="Front. Microbiol.">
        <title>Prospects for Fungal Bioremediation of Acidic Radioactive Waste Sites: Characterization and Genome Sequence of Rhodotorula taiwanensis MD1149.</title>
        <authorList>
            <person name="Tkavc R."/>
            <person name="Matrosova V.Y."/>
            <person name="Grichenko O.E."/>
            <person name="Gostincar C."/>
            <person name="Volpe R.P."/>
            <person name="Klimenkova P."/>
            <person name="Gaidamakova E.K."/>
            <person name="Zhou C.E."/>
            <person name="Stewart B.J."/>
            <person name="Lyman M.G."/>
            <person name="Malfatti S.A."/>
            <person name="Rubinfeld B."/>
            <person name="Courtot M."/>
            <person name="Singh J."/>
            <person name="Dalgard C.L."/>
            <person name="Hamilton T."/>
            <person name="Frey K.G."/>
            <person name="Gunde-Cimerman N."/>
            <person name="Dugan L."/>
            <person name="Daly M.J."/>
        </authorList>
    </citation>
    <scope>NUCLEOTIDE SEQUENCE [LARGE SCALE GENOMIC DNA]</scope>
    <source>
        <strain evidence="8 9">MD1149</strain>
    </source>
</reference>
<dbReference type="PANTHER" id="PTHR21664:SF1">
    <property type="entry name" value="NUDC DOMAIN-CONTAINING PROTEIN 1"/>
    <property type="match status" value="1"/>
</dbReference>
<feature type="domain" description="CS" evidence="7">
    <location>
        <begin position="329"/>
        <end position="442"/>
    </location>
</feature>
<evidence type="ECO:0000256" key="1">
    <source>
        <dbReference type="ARBA" id="ARBA00004123"/>
    </source>
</evidence>
<name>A0A2S5BAI4_9BASI</name>
<dbReference type="Gene3D" id="2.60.40.790">
    <property type="match status" value="1"/>
</dbReference>
<proteinExistence type="predicted"/>
<feature type="region of interest" description="Disordered" evidence="6">
    <location>
        <begin position="296"/>
        <end position="339"/>
    </location>
</feature>
<keyword evidence="5" id="KW-0539">Nucleus</keyword>
<dbReference type="AlphaFoldDB" id="A0A2S5BAI4"/>
<dbReference type="Proteomes" id="UP000237144">
    <property type="component" value="Unassembled WGS sequence"/>
</dbReference>
<evidence type="ECO:0000313" key="9">
    <source>
        <dbReference type="Proteomes" id="UP000237144"/>
    </source>
</evidence>
<sequence length="713" mass="75928">MATSQQARPGDTLSFPTDHSRLNALFESYKLAAPSLGELAVTSSTLSTPFHLAQLGQHSRLSYQQVADRAKHNQLKAGPDGELLYVDGEGQVVAVQVDPETAALRTHALLQLPLPSSSNPAAEYPDALPVAPLVWLVNDGQGSLYLMRVEKDAERWTARLGAASRLNGENGEPVPLRLLAVEALEGTDDAVVLFSTASKTAAEPDLPKEVAPEPQAAGLAASSRLAHRSKTTFDFHLARITLTNPPGGEPTRLEPLWKAKSDELPAFVHYDAVLKRFAIGSGARVLLERGGAAIGDDTIPIDENSEASSGQQGDTDMTAASSAPVARVPKPPPFSWTQDGDSVTVAFPIPSDTPTSNIRLTLSRQFVTLHIASAAAALAAAGSDVANAALPRLSHKKLWDSIDPHTSVWTFDREAEGRNSTYGILTLHLEKANPGTRWSDVFESKPKQDDSQQSVSRIEEIDPEEEYEHVAETLDPSELAAISESMEQWSQSILQGGGGPSPLSHSAEGLGSGIPTSLTGDEIDVEVDGDSGKAFVVTWIEDALSSTPRSICPHPTVPHSLLSTPFPSAENLARASTIAVQHDVDGLLYRAPSSATDFRWTHESTFPALAFVLATKRDTRFVYHLGDRACFAFDAPALLPGPARSRPTIGAGNAFVYVAPDSPRAKQGTQHVVKVGSPDSGALVGVVSTMLASGEPVIVALCERELVTLRLFA</sequence>